<evidence type="ECO:0000256" key="5">
    <source>
        <dbReference type="ARBA" id="ARBA00023136"/>
    </source>
</evidence>
<feature type="transmembrane region" description="Helical" evidence="6">
    <location>
        <begin position="143"/>
        <end position="165"/>
    </location>
</feature>
<dbReference type="GO" id="GO:0005886">
    <property type="term" value="C:plasma membrane"/>
    <property type="evidence" value="ECO:0007669"/>
    <property type="project" value="UniProtKB-SubCell"/>
</dbReference>
<dbReference type="PANTHER" id="PTHR33406:SF13">
    <property type="entry name" value="MEMBRANE PROTEIN YDFJ"/>
    <property type="match status" value="1"/>
</dbReference>
<evidence type="ECO:0000259" key="7">
    <source>
        <dbReference type="Pfam" id="PF03176"/>
    </source>
</evidence>
<accession>A0A6J6EDB7</accession>
<evidence type="ECO:0000313" key="8">
    <source>
        <dbReference type="EMBL" id="CAB4574520.1"/>
    </source>
</evidence>
<keyword evidence="2" id="KW-1003">Cell membrane</keyword>
<comment type="subcellular location">
    <subcellularLocation>
        <location evidence="1">Cell membrane</location>
        <topology evidence="1">Multi-pass membrane protein</topology>
    </subcellularLocation>
</comment>
<feature type="transmembrane region" description="Helical" evidence="6">
    <location>
        <begin position="6"/>
        <end position="28"/>
    </location>
</feature>
<feature type="domain" description="Membrane transport protein MMPL" evidence="7">
    <location>
        <begin position="14"/>
        <end position="181"/>
    </location>
</feature>
<feature type="transmembrane region" description="Helical" evidence="6">
    <location>
        <begin position="35"/>
        <end position="56"/>
    </location>
</feature>
<dbReference type="InterPro" id="IPR050545">
    <property type="entry name" value="Mycobact_MmpL"/>
</dbReference>
<dbReference type="AlphaFoldDB" id="A0A6J6EDB7"/>
<keyword evidence="5 6" id="KW-0472">Membrane</keyword>
<dbReference type="InterPro" id="IPR004869">
    <property type="entry name" value="MMPL_dom"/>
</dbReference>
<dbReference type="SUPFAM" id="SSF82866">
    <property type="entry name" value="Multidrug efflux transporter AcrB transmembrane domain"/>
    <property type="match status" value="1"/>
</dbReference>
<dbReference type="EMBL" id="CAEZTG010000144">
    <property type="protein sequence ID" value="CAB4574520.1"/>
    <property type="molecule type" value="Genomic_DNA"/>
</dbReference>
<organism evidence="8">
    <name type="scientific">freshwater metagenome</name>
    <dbReference type="NCBI Taxonomy" id="449393"/>
    <lineage>
        <taxon>unclassified sequences</taxon>
        <taxon>metagenomes</taxon>
        <taxon>ecological metagenomes</taxon>
    </lineage>
</organism>
<evidence type="ECO:0000256" key="3">
    <source>
        <dbReference type="ARBA" id="ARBA00022692"/>
    </source>
</evidence>
<dbReference type="Gene3D" id="1.20.1640.10">
    <property type="entry name" value="Multidrug efflux transporter AcrB transmembrane domain"/>
    <property type="match status" value="1"/>
</dbReference>
<protein>
    <submittedName>
        <fullName evidence="8">Unannotated protein</fullName>
    </submittedName>
</protein>
<keyword evidence="4 6" id="KW-1133">Transmembrane helix</keyword>
<dbReference type="Pfam" id="PF03176">
    <property type="entry name" value="MMPL"/>
    <property type="match status" value="1"/>
</dbReference>
<dbReference type="PANTHER" id="PTHR33406">
    <property type="entry name" value="MEMBRANE PROTEIN MJ1562-RELATED"/>
    <property type="match status" value="1"/>
</dbReference>
<proteinExistence type="predicted"/>
<evidence type="ECO:0000256" key="6">
    <source>
        <dbReference type="SAM" id="Phobius"/>
    </source>
</evidence>
<reference evidence="8" key="1">
    <citation type="submission" date="2020-05" db="EMBL/GenBank/DDBJ databases">
        <authorList>
            <person name="Chiriac C."/>
            <person name="Salcher M."/>
            <person name="Ghai R."/>
            <person name="Kavagutti S V."/>
        </authorList>
    </citation>
    <scope>NUCLEOTIDE SEQUENCE</scope>
</reference>
<name>A0A6J6EDB7_9ZZZZ</name>
<sequence length="217" mass="23848">MADRLPLFIGCVVGLSFILLMIVFRSILVPLKAAIMNLLSIGAAYGVIVAVFQWGWGAELFGVHQSLPIVSFIPMFMFAILFGLSMDYEVFILSRIREEYNHSGDNTESVIVGITATARVITSAALIMISVFISFVFGGEPTIKMMGLGLATAVFVDATIIRMVLVPSSMRLMGNANWWFPKSLDRIIPNLDIEGESRLPDPEFETVAISNEHSVLV</sequence>
<keyword evidence="3 6" id="KW-0812">Transmembrane</keyword>
<evidence type="ECO:0000256" key="2">
    <source>
        <dbReference type="ARBA" id="ARBA00022475"/>
    </source>
</evidence>
<evidence type="ECO:0000256" key="4">
    <source>
        <dbReference type="ARBA" id="ARBA00022989"/>
    </source>
</evidence>
<feature type="transmembrane region" description="Helical" evidence="6">
    <location>
        <begin position="68"/>
        <end position="88"/>
    </location>
</feature>
<evidence type="ECO:0000256" key="1">
    <source>
        <dbReference type="ARBA" id="ARBA00004651"/>
    </source>
</evidence>
<gene>
    <name evidence="8" type="ORF">UFOPK1603_01373</name>
</gene>
<feature type="transmembrane region" description="Helical" evidence="6">
    <location>
        <begin position="109"/>
        <end position="137"/>
    </location>
</feature>